<evidence type="ECO:0000313" key="2">
    <source>
        <dbReference type="EMBL" id="SFB93181.1"/>
    </source>
</evidence>
<dbReference type="STRING" id="34097.SAMN02745150_01367"/>
<protein>
    <submittedName>
        <fullName evidence="2">Uncharacterized protein</fullName>
    </submittedName>
</protein>
<keyword evidence="3" id="KW-1185">Reference proteome</keyword>
<dbReference type="Proteomes" id="UP000240042">
    <property type="component" value="Unassembled WGS sequence"/>
</dbReference>
<dbReference type="Pfam" id="PF06166">
    <property type="entry name" value="DUF979"/>
    <property type="match status" value="1"/>
</dbReference>
<feature type="transmembrane region" description="Helical" evidence="1">
    <location>
        <begin position="40"/>
        <end position="57"/>
    </location>
</feature>
<reference evidence="3" key="1">
    <citation type="submission" date="2016-10" db="EMBL/GenBank/DDBJ databases">
        <authorList>
            <person name="Varghese N."/>
            <person name="Submissions S."/>
        </authorList>
    </citation>
    <scope>NUCLEOTIDE SEQUENCE [LARGE SCALE GENOMIC DNA]</scope>
    <source>
        <strain evidence="3">ATCC 43811</strain>
    </source>
</reference>
<organism evidence="2 3">
    <name type="scientific">Brevinema andersonii</name>
    <dbReference type="NCBI Taxonomy" id="34097"/>
    <lineage>
        <taxon>Bacteria</taxon>
        <taxon>Pseudomonadati</taxon>
        <taxon>Spirochaetota</taxon>
        <taxon>Spirochaetia</taxon>
        <taxon>Brevinematales</taxon>
        <taxon>Brevinemataceae</taxon>
        <taxon>Brevinema</taxon>
    </lineage>
</organism>
<sequence length="136" mass="14147">MGVMIVLSQLLGSLGALFAAAGIGTIISQLMSKLVGPGDPLIGSALYCISIALFTVIMRNAFVAFAVITAGIGVSFVIEIESNPVVVSALSLTAGYCGTLMTPMAANFNILPQLLCKLKISIVLLNTNCLLVRHCF</sequence>
<proteinExistence type="predicted"/>
<feature type="transmembrane region" description="Helical" evidence="1">
    <location>
        <begin position="62"/>
        <end position="80"/>
    </location>
</feature>
<feature type="transmembrane region" description="Helical" evidence="1">
    <location>
        <begin position="86"/>
        <end position="111"/>
    </location>
</feature>
<accession>A0A1I1F1N8</accession>
<keyword evidence="1" id="KW-1133">Transmembrane helix</keyword>
<evidence type="ECO:0000313" key="3">
    <source>
        <dbReference type="Proteomes" id="UP000240042"/>
    </source>
</evidence>
<evidence type="ECO:0000256" key="1">
    <source>
        <dbReference type="SAM" id="Phobius"/>
    </source>
</evidence>
<dbReference type="AlphaFoldDB" id="A0A1I1F1N8"/>
<gene>
    <name evidence="2" type="ORF">SAMN02745150_01367</name>
</gene>
<dbReference type="EMBL" id="FOKY01000023">
    <property type="protein sequence ID" value="SFB93181.1"/>
    <property type="molecule type" value="Genomic_DNA"/>
</dbReference>
<name>A0A1I1F1N8_BREAD</name>
<dbReference type="InterPro" id="IPR009323">
    <property type="entry name" value="DUF979"/>
</dbReference>
<keyword evidence="1" id="KW-0472">Membrane</keyword>
<keyword evidence="1" id="KW-0812">Transmembrane</keyword>